<proteinExistence type="predicted"/>
<dbReference type="Proteomes" id="UP001157006">
    <property type="component" value="Chromosome 3"/>
</dbReference>
<evidence type="ECO:0000313" key="2">
    <source>
        <dbReference type="Proteomes" id="UP001157006"/>
    </source>
</evidence>
<organism evidence="1 2">
    <name type="scientific">Vicia faba</name>
    <name type="common">Broad bean</name>
    <name type="synonym">Faba vulgaris</name>
    <dbReference type="NCBI Taxonomy" id="3906"/>
    <lineage>
        <taxon>Eukaryota</taxon>
        <taxon>Viridiplantae</taxon>
        <taxon>Streptophyta</taxon>
        <taxon>Embryophyta</taxon>
        <taxon>Tracheophyta</taxon>
        <taxon>Spermatophyta</taxon>
        <taxon>Magnoliopsida</taxon>
        <taxon>eudicotyledons</taxon>
        <taxon>Gunneridae</taxon>
        <taxon>Pentapetalae</taxon>
        <taxon>rosids</taxon>
        <taxon>fabids</taxon>
        <taxon>Fabales</taxon>
        <taxon>Fabaceae</taxon>
        <taxon>Papilionoideae</taxon>
        <taxon>50 kb inversion clade</taxon>
        <taxon>NPAAA clade</taxon>
        <taxon>Hologalegina</taxon>
        <taxon>IRL clade</taxon>
        <taxon>Fabeae</taxon>
        <taxon>Vicia</taxon>
    </lineage>
</organism>
<reference evidence="1 2" key="1">
    <citation type="submission" date="2023-01" db="EMBL/GenBank/DDBJ databases">
        <authorList>
            <person name="Kreplak J."/>
        </authorList>
    </citation>
    <scope>NUCLEOTIDE SEQUENCE [LARGE SCALE GENOMIC DNA]</scope>
</reference>
<dbReference type="EMBL" id="OX451738">
    <property type="protein sequence ID" value="CAI8604004.1"/>
    <property type="molecule type" value="Genomic_DNA"/>
</dbReference>
<dbReference type="AlphaFoldDB" id="A0AAV1A0G3"/>
<accession>A0AAV1A0G3</accession>
<sequence>MAHPVEAVKDINDSKDLWKIAVRCKHLWTVTSASNKEHLEMILVDSKLDIEKNELSDIPLNYFNILGLDAIVDGKFESNLLVDIIGGVTKITQSQIIVDNNKRKVVFTLTDLRYVECTLISAVQCTFN</sequence>
<gene>
    <name evidence="1" type="ORF">VFH_III112000</name>
</gene>
<dbReference type="Gene3D" id="2.40.50.140">
    <property type="entry name" value="Nucleic acid-binding proteins"/>
    <property type="match status" value="1"/>
</dbReference>
<protein>
    <recommendedName>
        <fullName evidence="3">DUF223 domain-containing protein</fullName>
    </recommendedName>
</protein>
<keyword evidence="2" id="KW-1185">Reference proteome</keyword>
<dbReference type="InterPro" id="IPR012340">
    <property type="entry name" value="NA-bd_OB-fold"/>
</dbReference>
<evidence type="ECO:0000313" key="1">
    <source>
        <dbReference type="EMBL" id="CAI8604004.1"/>
    </source>
</evidence>
<name>A0AAV1A0G3_VICFA</name>
<evidence type="ECO:0008006" key="3">
    <source>
        <dbReference type="Google" id="ProtNLM"/>
    </source>
</evidence>